<reference evidence="4" key="3">
    <citation type="submission" date="2025-09" db="UniProtKB">
        <authorList>
            <consortium name="Ensembl"/>
        </authorList>
    </citation>
    <scope>IDENTIFICATION</scope>
</reference>
<feature type="region of interest" description="Disordered" evidence="2">
    <location>
        <begin position="1"/>
        <end position="20"/>
    </location>
</feature>
<dbReference type="InterPro" id="IPR052039">
    <property type="entry name" value="Caspase-related_regulators"/>
</dbReference>
<dbReference type="Gene3D" id="3.40.50.1460">
    <property type="match status" value="1"/>
</dbReference>
<reference evidence="4" key="2">
    <citation type="submission" date="2025-08" db="UniProtKB">
        <authorList>
            <consortium name="Ensembl"/>
        </authorList>
    </citation>
    <scope>IDENTIFICATION</scope>
</reference>
<dbReference type="GO" id="GO:0006508">
    <property type="term" value="P:proteolysis"/>
    <property type="evidence" value="ECO:0007669"/>
    <property type="project" value="InterPro"/>
</dbReference>
<dbReference type="PANTHER" id="PTHR22576:SF41">
    <property type="entry name" value="CASPASE 14, APOPTOSIS-RELATED CYSTEINE PEPTIDASE"/>
    <property type="match status" value="1"/>
</dbReference>
<sequence>WEALPGPAHSWLSAEPHPSPTLALPPQGKYGLQGPRVALTLRSSEVSASTVAVLEGVFRTLGFESCQRREASVQGFLGELAGFREQLDALGGPVGCALVALVAPRGHLRQPQQLVQELSRCRALWGCPKVFLLLSSAPGAAPEPGAFLTGLSKLCGRFPHWSLLQLLTEVFYRTAKESEGTCCPVLRSSLRGALCLGDVEPWEPQLEPSPSAQYDLSGTRAALLLSVVHDRPGAQHDVEALGGLCQALSFKTTLRTDPTAQAFQEEMAQFRECLDALRDPVSCALVALMAHGGPQGQLLGADGQEVQPEALVQELSHCRALWGCPKIFLLQACRGGQRDAGVGPTALPWFRRWLQASPTTPSHADVLQIYADAQGSSSAGPASGSPDQADVLMVYAAAEGKGTGHRESLLHRALHPGWISGVTLGEPGLGRWGKGTPAQLQLIHPPSIFTIYKNSNDGGLTLRADCAECCKFLEGSASGPCSVPGTV</sequence>
<feature type="domain" description="Caspase family p20" evidence="3">
    <location>
        <begin position="231"/>
        <end position="337"/>
    </location>
</feature>
<organism evidence="4 5">
    <name type="scientific">Ailuropoda melanoleuca</name>
    <name type="common">Giant panda</name>
    <dbReference type="NCBI Taxonomy" id="9646"/>
    <lineage>
        <taxon>Eukaryota</taxon>
        <taxon>Metazoa</taxon>
        <taxon>Chordata</taxon>
        <taxon>Craniata</taxon>
        <taxon>Vertebrata</taxon>
        <taxon>Euteleostomi</taxon>
        <taxon>Mammalia</taxon>
        <taxon>Eutheria</taxon>
        <taxon>Laurasiatheria</taxon>
        <taxon>Carnivora</taxon>
        <taxon>Caniformia</taxon>
        <taxon>Ursidae</taxon>
        <taxon>Ailuropoda</taxon>
    </lineage>
</organism>
<comment type="similarity">
    <text evidence="1">Belongs to the peptidase C14A family.</text>
</comment>
<name>A0A7N5P4B8_AILME</name>
<dbReference type="PROSITE" id="PS50208">
    <property type="entry name" value="CASPASE_P20"/>
    <property type="match status" value="1"/>
</dbReference>
<accession>A0A7N5P4B8</accession>
<dbReference type="AlphaFoldDB" id="A0A7N5P4B8"/>
<dbReference type="InterPro" id="IPR015917">
    <property type="entry name" value="Pept_C14A"/>
</dbReference>
<gene>
    <name evidence="4" type="primary">LOC100476990</name>
</gene>
<keyword evidence="5" id="KW-1185">Reference proteome</keyword>
<dbReference type="GeneTree" id="ENSGT00940000163674"/>
<dbReference type="InterPro" id="IPR029030">
    <property type="entry name" value="Caspase-like_dom_sf"/>
</dbReference>
<evidence type="ECO:0000313" key="4">
    <source>
        <dbReference type="Ensembl" id="ENSAMEP00000029040.1"/>
    </source>
</evidence>
<evidence type="ECO:0000313" key="5">
    <source>
        <dbReference type="Proteomes" id="UP000008912"/>
    </source>
</evidence>
<evidence type="ECO:0000256" key="2">
    <source>
        <dbReference type="SAM" id="MobiDB-lite"/>
    </source>
</evidence>
<dbReference type="InterPro" id="IPR001309">
    <property type="entry name" value="Pept_C14_p20"/>
</dbReference>
<dbReference type="SMART" id="SM00115">
    <property type="entry name" value="CASc"/>
    <property type="match status" value="1"/>
</dbReference>
<reference evidence="4 5" key="1">
    <citation type="journal article" date="2010" name="Nature">
        <title>The sequence and de novo assembly of the giant panda genome.</title>
        <authorList>
            <person name="Li R."/>
            <person name="Fan W."/>
            <person name="Tian G."/>
            <person name="Zhu H."/>
            <person name="He L."/>
            <person name="Cai J."/>
            <person name="Huang Q."/>
            <person name="Cai Q."/>
            <person name="Li B."/>
            <person name="Bai Y."/>
            <person name="Zhang Z."/>
            <person name="Zhang Y."/>
            <person name="Wang W."/>
            <person name="Li J."/>
            <person name="Wei F."/>
            <person name="Li H."/>
            <person name="Jian M."/>
            <person name="Li J."/>
            <person name="Zhang Z."/>
            <person name="Nielsen R."/>
            <person name="Li D."/>
            <person name="Gu W."/>
            <person name="Yang Z."/>
            <person name="Xuan Z."/>
            <person name="Ryder O.A."/>
            <person name="Leung F.C."/>
            <person name="Zhou Y."/>
            <person name="Cao J."/>
            <person name="Sun X."/>
            <person name="Fu Y."/>
            <person name="Fang X."/>
            <person name="Guo X."/>
            <person name="Wang B."/>
            <person name="Hou R."/>
            <person name="Shen F."/>
            <person name="Mu B."/>
            <person name="Ni P."/>
            <person name="Lin R."/>
            <person name="Qian W."/>
            <person name="Wang G."/>
            <person name="Yu C."/>
            <person name="Nie W."/>
            <person name="Wang J."/>
            <person name="Wu Z."/>
            <person name="Liang H."/>
            <person name="Min J."/>
            <person name="Wu Q."/>
            <person name="Cheng S."/>
            <person name="Ruan J."/>
            <person name="Wang M."/>
            <person name="Shi Z."/>
            <person name="Wen M."/>
            <person name="Liu B."/>
            <person name="Ren X."/>
            <person name="Zheng H."/>
            <person name="Dong D."/>
            <person name="Cook K."/>
            <person name="Shan G."/>
            <person name="Zhang H."/>
            <person name="Kosiol C."/>
            <person name="Xie X."/>
            <person name="Lu Z."/>
            <person name="Zheng H."/>
            <person name="Li Y."/>
            <person name="Steiner C.C."/>
            <person name="Lam T.T."/>
            <person name="Lin S."/>
            <person name="Zhang Q."/>
            <person name="Li G."/>
            <person name="Tian J."/>
            <person name="Gong T."/>
            <person name="Liu H."/>
            <person name="Zhang D."/>
            <person name="Fang L."/>
            <person name="Ye C."/>
            <person name="Zhang J."/>
            <person name="Hu W."/>
            <person name="Xu A."/>
            <person name="Ren Y."/>
            <person name="Zhang G."/>
            <person name="Bruford M.W."/>
            <person name="Li Q."/>
            <person name="Ma L."/>
            <person name="Guo Y."/>
            <person name="An N."/>
            <person name="Hu Y."/>
            <person name="Zheng Y."/>
            <person name="Shi Y."/>
            <person name="Li Z."/>
            <person name="Liu Q."/>
            <person name="Chen Y."/>
            <person name="Zhao J."/>
            <person name="Qu N."/>
            <person name="Zhao S."/>
            <person name="Tian F."/>
            <person name="Wang X."/>
            <person name="Wang H."/>
            <person name="Xu L."/>
            <person name="Liu X."/>
            <person name="Vinar T."/>
            <person name="Wang Y."/>
            <person name="Lam T.W."/>
            <person name="Yiu S.M."/>
            <person name="Liu S."/>
            <person name="Zhang H."/>
            <person name="Li D."/>
            <person name="Huang Y."/>
            <person name="Wang X."/>
            <person name="Yang G."/>
            <person name="Jiang Z."/>
            <person name="Wang J."/>
            <person name="Qin N."/>
            <person name="Li L."/>
            <person name="Li J."/>
            <person name="Bolund L."/>
            <person name="Kristiansen K."/>
            <person name="Wong G.K."/>
            <person name="Olson M."/>
            <person name="Zhang X."/>
            <person name="Li S."/>
            <person name="Yang H."/>
            <person name="Wang J."/>
            <person name="Wang J."/>
        </authorList>
    </citation>
    <scope>NUCLEOTIDE SEQUENCE [LARGE SCALE GENOMIC DNA]</scope>
</reference>
<evidence type="ECO:0000259" key="3">
    <source>
        <dbReference type="PROSITE" id="PS50208"/>
    </source>
</evidence>
<dbReference type="SUPFAM" id="SSF52129">
    <property type="entry name" value="Caspase-like"/>
    <property type="match status" value="2"/>
</dbReference>
<protein>
    <submittedName>
        <fullName evidence="4">Putative caspase-16</fullName>
    </submittedName>
</protein>
<dbReference type="GO" id="GO:0004197">
    <property type="term" value="F:cysteine-type endopeptidase activity"/>
    <property type="evidence" value="ECO:0007669"/>
    <property type="project" value="InterPro"/>
</dbReference>
<dbReference type="PANTHER" id="PTHR22576">
    <property type="entry name" value="MUCOSA ASSOCIATED LYMPHOID TISSUE LYMPHOMA TRANSLOCATION PROTEIN 1/PARACASPASE"/>
    <property type="match status" value="1"/>
</dbReference>
<dbReference type="InterPro" id="IPR011600">
    <property type="entry name" value="Pept_C14_caspase"/>
</dbReference>
<dbReference type="Proteomes" id="UP000008912">
    <property type="component" value="Unassembled WGS sequence"/>
</dbReference>
<dbReference type="Pfam" id="PF00656">
    <property type="entry name" value="Peptidase_C14"/>
    <property type="match status" value="1"/>
</dbReference>
<proteinExistence type="inferred from homology"/>
<dbReference type="PRINTS" id="PR00376">
    <property type="entry name" value="IL1BCENZYME"/>
</dbReference>
<dbReference type="InParanoid" id="A0A7N5P4B8"/>
<dbReference type="Ensembl" id="ENSAMET00000035798.1">
    <property type="protein sequence ID" value="ENSAMEP00000029040.1"/>
    <property type="gene ID" value="ENSAMEG00000010585.2"/>
</dbReference>
<evidence type="ECO:0000256" key="1">
    <source>
        <dbReference type="ARBA" id="ARBA00010134"/>
    </source>
</evidence>